<dbReference type="SUPFAM" id="SSF53335">
    <property type="entry name" value="S-adenosyl-L-methionine-dependent methyltransferases"/>
    <property type="match status" value="1"/>
</dbReference>
<gene>
    <name evidence="2" type="ORF">F0Q45_17270</name>
</gene>
<feature type="domain" description="Methyltransferase type 11" evidence="1">
    <location>
        <begin position="61"/>
        <end position="154"/>
    </location>
</feature>
<accession>A0A5B1BPX7</accession>
<sequence>MNDDRLNDIVSNQYEKWSYPEPIYDIEEWLTDEWQWFDPSHSHRIFWPDREYNPNLDILVAGCGTNQAAVIAYTNPSARVVAIDVSQQSLNHEQYLKDKHGLSNLELHRLPIEELPILGRYFDLIVSTGVLHHLADPSLGMKALAKCLRPDGVIGLMLYARYGRIGVEMMQSVFRDLGLRQDEESLQMVNAVTNKLDFNHPFLVYRDIAPDLNSDAGLVDTCLHGRDRSYTVEDCMGLLTSAGLVFQTWFHNAPYYPHDLDNLHAPASRYYRVLSALPEPTMWTVIERLRTSNGCHMFVACLSDRPKEGYAIDFASLDSLGYVPRFRYRCSLTGAEIFRPGWSMSLNAAELPFAEYIDGRRTIREIAACVAQSGPGGTTDDFTRGLFDNFARGLFRSLWRLDFVEMALAPRAP</sequence>
<dbReference type="OrthoDB" id="649979at2"/>
<name>A0A5B1BPX7_MYCSI</name>
<dbReference type="EMBL" id="VTZN01000114">
    <property type="protein sequence ID" value="KAA1249039.1"/>
    <property type="molecule type" value="Genomic_DNA"/>
</dbReference>
<keyword evidence="2" id="KW-0808">Transferase</keyword>
<dbReference type="CDD" id="cd02440">
    <property type="entry name" value="AdoMet_MTases"/>
    <property type="match status" value="1"/>
</dbReference>
<keyword evidence="2" id="KW-0489">Methyltransferase</keyword>
<dbReference type="AlphaFoldDB" id="A0A5B1BPX7"/>
<organism evidence="2 3">
    <name type="scientific">Mycobacterium simiae</name>
    <name type="common">Mycobacterium habana</name>
    <dbReference type="NCBI Taxonomy" id="1784"/>
    <lineage>
        <taxon>Bacteria</taxon>
        <taxon>Bacillati</taxon>
        <taxon>Actinomycetota</taxon>
        <taxon>Actinomycetes</taxon>
        <taxon>Mycobacteriales</taxon>
        <taxon>Mycobacteriaceae</taxon>
        <taxon>Mycobacterium</taxon>
        <taxon>Mycobacterium simiae complex</taxon>
    </lineage>
</organism>
<reference evidence="2 3" key="1">
    <citation type="submission" date="2019-09" db="EMBL/GenBank/DDBJ databases">
        <title>Report of infection by Mycobacterium simiae a patient suffering from pulmonary tuberculosis.</title>
        <authorList>
            <person name="Mohanty P.S."/>
            <person name="Bansal A.K."/>
            <person name="Singh H."/>
            <person name="Sharma S."/>
            <person name="Patil S.A."/>
            <person name="Upadhaya P."/>
            <person name="Singh P.K."/>
            <person name="Kumar D."/>
            <person name="Kumar S."/>
            <person name="Singh R.K."/>
            <person name="Chaudhary B."/>
        </authorList>
    </citation>
    <scope>NUCLEOTIDE SEQUENCE [LARGE SCALE GENOMIC DNA]</scope>
    <source>
        <strain evidence="2 3">JAL-560-SIM</strain>
    </source>
</reference>
<proteinExistence type="predicted"/>
<evidence type="ECO:0000259" key="1">
    <source>
        <dbReference type="Pfam" id="PF08241"/>
    </source>
</evidence>
<protein>
    <submittedName>
        <fullName evidence="2">Class I SAM-dependent methyltransferase</fullName>
    </submittedName>
</protein>
<dbReference type="Proteomes" id="UP000324701">
    <property type="component" value="Unassembled WGS sequence"/>
</dbReference>
<evidence type="ECO:0000313" key="2">
    <source>
        <dbReference type="EMBL" id="KAA1249039.1"/>
    </source>
</evidence>
<dbReference type="Gene3D" id="3.40.50.150">
    <property type="entry name" value="Vaccinia Virus protein VP39"/>
    <property type="match status" value="1"/>
</dbReference>
<dbReference type="InterPro" id="IPR013216">
    <property type="entry name" value="Methyltransf_11"/>
</dbReference>
<dbReference type="Pfam" id="PF08241">
    <property type="entry name" value="Methyltransf_11"/>
    <property type="match status" value="1"/>
</dbReference>
<evidence type="ECO:0000313" key="3">
    <source>
        <dbReference type="Proteomes" id="UP000324701"/>
    </source>
</evidence>
<keyword evidence="3" id="KW-1185">Reference proteome</keyword>
<dbReference type="InterPro" id="IPR029063">
    <property type="entry name" value="SAM-dependent_MTases_sf"/>
</dbReference>
<dbReference type="GO" id="GO:0032259">
    <property type="term" value="P:methylation"/>
    <property type="evidence" value="ECO:0007669"/>
    <property type="project" value="UniProtKB-KW"/>
</dbReference>
<comment type="caution">
    <text evidence="2">The sequence shown here is derived from an EMBL/GenBank/DDBJ whole genome shotgun (WGS) entry which is preliminary data.</text>
</comment>
<dbReference type="RefSeq" id="WP_149655096.1">
    <property type="nucleotide sequence ID" value="NZ_VTZN01000114.1"/>
</dbReference>
<dbReference type="GO" id="GO:0008168">
    <property type="term" value="F:methyltransferase activity"/>
    <property type="evidence" value="ECO:0007669"/>
    <property type="project" value="UniProtKB-KW"/>
</dbReference>